<dbReference type="GeneID" id="81408073"/>
<feature type="region of interest" description="Disordered" evidence="1">
    <location>
        <begin position="470"/>
        <end position="583"/>
    </location>
</feature>
<proteinExistence type="predicted"/>
<evidence type="ECO:0000259" key="2">
    <source>
        <dbReference type="Pfam" id="PF10307"/>
    </source>
</evidence>
<evidence type="ECO:0000313" key="4">
    <source>
        <dbReference type="Proteomes" id="UP001149079"/>
    </source>
</evidence>
<dbReference type="EMBL" id="JAPQKL010000006">
    <property type="protein sequence ID" value="KAJ5124334.1"/>
    <property type="molecule type" value="Genomic_DNA"/>
</dbReference>
<dbReference type="GO" id="GO:0000494">
    <property type="term" value="P:box C/D sno(s)RNA 3'-end processing"/>
    <property type="evidence" value="ECO:0007669"/>
    <property type="project" value="TreeGrafter"/>
</dbReference>
<evidence type="ECO:0000256" key="1">
    <source>
        <dbReference type="SAM" id="MobiDB-lite"/>
    </source>
</evidence>
<dbReference type="RefSeq" id="XP_056518733.1">
    <property type="nucleotide sequence ID" value="XM_056668903.1"/>
</dbReference>
<feature type="domain" description="Swiss Army Knife RNA repair protein HAD" evidence="2">
    <location>
        <begin position="73"/>
        <end position="277"/>
    </location>
</feature>
<feature type="compositionally biased region" description="Basic residues" evidence="1">
    <location>
        <begin position="513"/>
        <end position="523"/>
    </location>
</feature>
<dbReference type="PANTHER" id="PTHR10335:SF23">
    <property type="entry name" value="OB FOLD-CONTAINING PROTEIN, NUCLEIC ACID BINDING"/>
    <property type="match status" value="1"/>
</dbReference>
<name>A0A9W9GMX4_9EURO</name>
<feature type="compositionally biased region" description="Gly residues" evidence="1">
    <location>
        <begin position="566"/>
        <end position="576"/>
    </location>
</feature>
<gene>
    <name evidence="3" type="ORF">N7515_008159</name>
</gene>
<dbReference type="Proteomes" id="UP001149079">
    <property type="component" value="Unassembled WGS sequence"/>
</dbReference>
<keyword evidence="4" id="KW-1185">Reference proteome</keyword>
<dbReference type="GO" id="GO:0032040">
    <property type="term" value="C:small-subunit processome"/>
    <property type="evidence" value="ECO:0007669"/>
    <property type="project" value="TreeGrafter"/>
</dbReference>
<dbReference type="Pfam" id="PF10307">
    <property type="entry name" value="HAD_SAK_1"/>
    <property type="match status" value="1"/>
</dbReference>
<reference evidence="3" key="2">
    <citation type="journal article" date="2023" name="IMA Fungus">
        <title>Comparative genomic study of the Penicillium genus elucidates a diverse pangenome and 15 lateral gene transfer events.</title>
        <authorList>
            <person name="Petersen C."/>
            <person name="Sorensen T."/>
            <person name="Nielsen M.R."/>
            <person name="Sondergaard T.E."/>
            <person name="Sorensen J.L."/>
            <person name="Fitzpatrick D.A."/>
            <person name="Frisvad J.C."/>
            <person name="Nielsen K.L."/>
        </authorList>
    </citation>
    <scope>NUCLEOTIDE SEQUENCE</scope>
    <source>
        <strain evidence="3">IBT 22155</strain>
    </source>
</reference>
<dbReference type="GO" id="GO:0003723">
    <property type="term" value="F:RNA binding"/>
    <property type="evidence" value="ECO:0007669"/>
    <property type="project" value="TreeGrafter"/>
</dbReference>
<dbReference type="GO" id="GO:1990259">
    <property type="term" value="F:histone H2AQ104 methyltransferase activity"/>
    <property type="evidence" value="ECO:0007669"/>
    <property type="project" value="TreeGrafter"/>
</dbReference>
<dbReference type="InterPro" id="IPR018812">
    <property type="entry name" value="SAK_HAD"/>
</dbReference>
<accession>A0A9W9GMX4</accession>
<dbReference type="OrthoDB" id="5596992at2759"/>
<dbReference type="PANTHER" id="PTHR10335">
    <property type="entry name" value="RRNA 2-O-METHYLTRANSFERASE FIBRILLARIN"/>
    <property type="match status" value="1"/>
</dbReference>
<comment type="caution">
    <text evidence="3">The sequence shown here is derived from an EMBL/GenBank/DDBJ whole genome shotgun (WGS) entry which is preliminary data.</text>
</comment>
<evidence type="ECO:0000313" key="3">
    <source>
        <dbReference type="EMBL" id="KAJ5124334.1"/>
    </source>
</evidence>
<reference evidence="3" key="1">
    <citation type="submission" date="2022-11" db="EMBL/GenBank/DDBJ databases">
        <authorList>
            <person name="Petersen C."/>
        </authorList>
    </citation>
    <scope>NUCLEOTIDE SEQUENCE</scope>
    <source>
        <strain evidence="3">IBT 22155</strain>
    </source>
</reference>
<sequence>MRSAKAVVSENLARFGSSALNMPYSTGGIHASQRPPHTITSLRRWSVANKELPAVSHIRAIHVYDFDNTLFLSPLPNPQLWHGASVGFLQTNDGFATGGWWHDPNILAATGRGIEKEEPRKWEGWWNEHILRLVRNSMEQKDALTVLLTGRSEAGFAEIIKRMIASQQLEFDLIGLKPEVGPNGQRFATTMNFKQAFLEDLVLTYAQAEDIRVYEDRPKHVKGFRDFFESLNRVLQNDPTSERLPVLAEVIQVTEGCTYLDPVTETAEVQRMVNAHNLALRNPSLNVTKSRCGRMYLKRVIFYTGYLVTAEVSNIMTQNLLLPLLPPGLAESNDLKYMANSILITPRPAPRSVMDKVGGMGKKVKWQVTGTGCLDNKIWAARVAPIPSTEPYYTENPLPIVVLAVRKGARLIDAGRIQNWHPIPADKAMTFDTVVGEKVVLRVEDSGEFRRVEPPPNRSQKRRYQMEDENVVWPPSQNSSFEGPAQSRDGYPSAPRGGGEGRHQHDDAPRGRGGNRGRGRGAGRGRGNNARARGRGRGRGENYYQYRSLDDQGGGGFDSANDGRGGHSGGGGGAGRGAYSMDY</sequence>
<protein>
    <recommendedName>
        <fullName evidence="2">Swiss Army Knife RNA repair protein HAD domain-containing protein</fullName>
    </recommendedName>
</protein>
<feature type="compositionally biased region" description="Basic and acidic residues" evidence="1">
    <location>
        <begin position="499"/>
        <end position="510"/>
    </location>
</feature>
<dbReference type="GO" id="GO:0008649">
    <property type="term" value="F:rRNA methyltransferase activity"/>
    <property type="evidence" value="ECO:0007669"/>
    <property type="project" value="TreeGrafter"/>
</dbReference>
<dbReference type="AlphaFoldDB" id="A0A9W9GMX4"/>
<dbReference type="GO" id="GO:0031428">
    <property type="term" value="C:box C/D methylation guide snoRNP complex"/>
    <property type="evidence" value="ECO:0007669"/>
    <property type="project" value="TreeGrafter"/>
</dbReference>
<organism evidence="3 4">
    <name type="scientific">Penicillium bovifimosum</name>
    <dbReference type="NCBI Taxonomy" id="126998"/>
    <lineage>
        <taxon>Eukaryota</taxon>
        <taxon>Fungi</taxon>
        <taxon>Dikarya</taxon>
        <taxon>Ascomycota</taxon>
        <taxon>Pezizomycotina</taxon>
        <taxon>Eurotiomycetes</taxon>
        <taxon>Eurotiomycetidae</taxon>
        <taxon>Eurotiales</taxon>
        <taxon>Aspergillaceae</taxon>
        <taxon>Penicillium</taxon>
    </lineage>
</organism>